<keyword evidence="4" id="KW-0560">Oxidoreductase</keyword>
<evidence type="ECO:0000256" key="4">
    <source>
        <dbReference type="ARBA" id="ARBA00023002"/>
    </source>
</evidence>
<organism evidence="7 8">
    <name type="scientific">Pleomassaria siparia CBS 279.74</name>
    <dbReference type="NCBI Taxonomy" id="1314801"/>
    <lineage>
        <taxon>Eukaryota</taxon>
        <taxon>Fungi</taxon>
        <taxon>Dikarya</taxon>
        <taxon>Ascomycota</taxon>
        <taxon>Pezizomycotina</taxon>
        <taxon>Dothideomycetes</taxon>
        <taxon>Pleosporomycetidae</taxon>
        <taxon>Pleosporales</taxon>
        <taxon>Pleomassariaceae</taxon>
        <taxon>Pleomassaria</taxon>
    </lineage>
</organism>
<keyword evidence="3" id="KW-0274">FAD</keyword>
<dbReference type="InterPro" id="IPR016169">
    <property type="entry name" value="FAD-bd_PCMH_sub2"/>
</dbReference>
<gene>
    <name evidence="7" type="ORF">K504DRAFT_528952</name>
</gene>
<evidence type="ECO:0000256" key="5">
    <source>
        <dbReference type="SAM" id="SignalP"/>
    </source>
</evidence>
<dbReference type="AlphaFoldDB" id="A0A6G1KPA5"/>
<dbReference type="Proteomes" id="UP000799428">
    <property type="component" value="Unassembled WGS sequence"/>
</dbReference>
<dbReference type="Pfam" id="PF01565">
    <property type="entry name" value="FAD_binding_4"/>
    <property type="match status" value="1"/>
</dbReference>
<evidence type="ECO:0000259" key="6">
    <source>
        <dbReference type="PROSITE" id="PS51387"/>
    </source>
</evidence>
<dbReference type="InterPro" id="IPR050416">
    <property type="entry name" value="FAD-linked_Oxidoreductase"/>
</dbReference>
<sequence length="531" mass="56744">MVFPLRIWFSLVINSCYLSLGNAAAPDQDEILSQLKQSGTCCAALDYFLPGKVHFNILTDLGYQASQATYWSAQAQSLQPNCIVVPTSTEDVSIAVTVLNLGFQTNVQGCQFAVRSAGHTPNAGTANIDGGVTIDLQSLNQVTVSQDQKIVSIGPGNRWGNVYSKLDPLDLAMVGGRVTPVGVGGLVTGGGLSFYSGHYGFACDNIQTFEVVLANGSITTASSTTNPSLFRALKGGNNNFAIVTRFDAKLHTQAAFWGGQLFMPVTNKDYVFEYLSNLTVSSTFDPNVALISIFAWVQGVSLITQFAVYTNGTAAWPPAAYKALNAMPKLSSTIRKDKISSFALELEAEVALTTARANLFATLTFINKPDDSVSRDFMASLFDLSDAVAADLSAVVVGLIFSFSLQPLPYSLYSKSASSTGGGGGGGGNVLGLDRFSDDLISVLYTVTWILPTDGARVEAAMQQLEQTLVLRAKEMGVFSEFVYLNYAAKWQDPIKGYGAANVEFMKSVSKQYDPDGIFQHAVPGGFKLGL</sequence>
<dbReference type="PANTHER" id="PTHR42973">
    <property type="entry name" value="BINDING OXIDOREDUCTASE, PUTATIVE (AFU_ORTHOLOGUE AFUA_1G17690)-RELATED"/>
    <property type="match status" value="1"/>
</dbReference>
<dbReference type="GO" id="GO:0071949">
    <property type="term" value="F:FAD binding"/>
    <property type="evidence" value="ECO:0007669"/>
    <property type="project" value="InterPro"/>
</dbReference>
<accession>A0A6G1KPA5</accession>
<reference evidence="7" key="1">
    <citation type="journal article" date="2020" name="Stud. Mycol.">
        <title>101 Dothideomycetes genomes: a test case for predicting lifestyles and emergence of pathogens.</title>
        <authorList>
            <person name="Haridas S."/>
            <person name="Albert R."/>
            <person name="Binder M."/>
            <person name="Bloem J."/>
            <person name="Labutti K."/>
            <person name="Salamov A."/>
            <person name="Andreopoulos B."/>
            <person name="Baker S."/>
            <person name="Barry K."/>
            <person name="Bills G."/>
            <person name="Bluhm B."/>
            <person name="Cannon C."/>
            <person name="Castanera R."/>
            <person name="Culley D."/>
            <person name="Daum C."/>
            <person name="Ezra D."/>
            <person name="Gonzalez J."/>
            <person name="Henrissat B."/>
            <person name="Kuo A."/>
            <person name="Liang C."/>
            <person name="Lipzen A."/>
            <person name="Lutzoni F."/>
            <person name="Magnuson J."/>
            <person name="Mondo S."/>
            <person name="Nolan M."/>
            <person name="Ohm R."/>
            <person name="Pangilinan J."/>
            <person name="Park H.-J."/>
            <person name="Ramirez L."/>
            <person name="Alfaro M."/>
            <person name="Sun H."/>
            <person name="Tritt A."/>
            <person name="Yoshinaga Y."/>
            <person name="Zwiers L.-H."/>
            <person name="Turgeon B."/>
            <person name="Goodwin S."/>
            <person name="Spatafora J."/>
            <person name="Crous P."/>
            <person name="Grigoriev I."/>
        </authorList>
    </citation>
    <scope>NUCLEOTIDE SEQUENCE</scope>
    <source>
        <strain evidence="7">CBS 279.74</strain>
    </source>
</reference>
<dbReference type="PROSITE" id="PS51387">
    <property type="entry name" value="FAD_PCMH"/>
    <property type="match status" value="1"/>
</dbReference>
<evidence type="ECO:0000313" key="8">
    <source>
        <dbReference type="Proteomes" id="UP000799428"/>
    </source>
</evidence>
<feature type="chain" id="PRO_5026151377" evidence="5">
    <location>
        <begin position="24"/>
        <end position="531"/>
    </location>
</feature>
<dbReference type="GO" id="GO:0016491">
    <property type="term" value="F:oxidoreductase activity"/>
    <property type="evidence" value="ECO:0007669"/>
    <property type="project" value="UniProtKB-KW"/>
</dbReference>
<evidence type="ECO:0000256" key="2">
    <source>
        <dbReference type="ARBA" id="ARBA00022630"/>
    </source>
</evidence>
<dbReference type="InterPro" id="IPR006094">
    <property type="entry name" value="Oxid_FAD_bind_N"/>
</dbReference>
<evidence type="ECO:0000256" key="3">
    <source>
        <dbReference type="ARBA" id="ARBA00022827"/>
    </source>
</evidence>
<dbReference type="OrthoDB" id="2151789at2759"/>
<name>A0A6G1KPA5_9PLEO</name>
<keyword evidence="5" id="KW-0732">Signal</keyword>
<feature type="signal peptide" evidence="5">
    <location>
        <begin position="1"/>
        <end position="23"/>
    </location>
</feature>
<protein>
    <submittedName>
        <fullName evidence="7">FAD-binding domain-containing protein</fullName>
    </submittedName>
</protein>
<evidence type="ECO:0000256" key="1">
    <source>
        <dbReference type="ARBA" id="ARBA00005466"/>
    </source>
</evidence>
<keyword evidence="8" id="KW-1185">Reference proteome</keyword>
<feature type="domain" description="FAD-binding PCMH-type" evidence="6">
    <location>
        <begin position="76"/>
        <end position="253"/>
    </location>
</feature>
<dbReference type="SUPFAM" id="SSF56176">
    <property type="entry name" value="FAD-binding/transporter-associated domain-like"/>
    <property type="match status" value="1"/>
</dbReference>
<dbReference type="InterPro" id="IPR016166">
    <property type="entry name" value="FAD-bd_PCMH"/>
</dbReference>
<keyword evidence="2" id="KW-0285">Flavoprotein</keyword>
<dbReference type="Gene3D" id="3.30.465.10">
    <property type="match status" value="1"/>
</dbReference>
<dbReference type="InterPro" id="IPR036318">
    <property type="entry name" value="FAD-bd_PCMH-like_sf"/>
</dbReference>
<evidence type="ECO:0000313" key="7">
    <source>
        <dbReference type="EMBL" id="KAF2714668.1"/>
    </source>
</evidence>
<proteinExistence type="inferred from homology"/>
<dbReference type="PANTHER" id="PTHR42973:SF13">
    <property type="entry name" value="FAD-BINDING PCMH-TYPE DOMAIN-CONTAINING PROTEIN"/>
    <property type="match status" value="1"/>
</dbReference>
<comment type="similarity">
    <text evidence="1">Belongs to the oxygen-dependent FAD-linked oxidoreductase family.</text>
</comment>
<dbReference type="EMBL" id="MU005764">
    <property type="protein sequence ID" value="KAF2714668.1"/>
    <property type="molecule type" value="Genomic_DNA"/>
</dbReference>